<dbReference type="RefSeq" id="WP_344041841.1">
    <property type="nucleotide sequence ID" value="NZ_BAAAPB010000001.1"/>
</dbReference>
<dbReference type="Pfam" id="PF13577">
    <property type="entry name" value="SnoaL_4"/>
    <property type="match status" value="1"/>
</dbReference>
<evidence type="ECO:0000259" key="2">
    <source>
        <dbReference type="Pfam" id="PF13577"/>
    </source>
</evidence>
<evidence type="ECO:0000313" key="3">
    <source>
        <dbReference type="EMBL" id="GAA1947907.1"/>
    </source>
</evidence>
<keyword evidence="4" id="KW-1185">Reference proteome</keyword>
<protein>
    <recommendedName>
        <fullName evidence="2">SnoaL-like domain-containing protein</fullName>
    </recommendedName>
</protein>
<organism evidence="3 4">
    <name type="scientific">Nocardioides panacihumi</name>
    <dbReference type="NCBI Taxonomy" id="400774"/>
    <lineage>
        <taxon>Bacteria</taxon>
        <taxon>Bacillati</taxon>
        <taxon>Actinomycetota</taxon>
        <taxon>Actinomycetes</taxon>
        <taxon>Propionibacteriales</taxon>
        <taxon>Nocardioidaceae</taxon>
        <taxon>Nocardioides</taxon>
    </lineage>
</organism>
<comment type="caution">
    <text evidence="3">The sequence shown here is derived from an EMBL/GenBank/DDBJ whole genome shotgun (WGS) entry which is preliminary data.</text>
</comment>
<reference evidence="3 4" key="1">
    <citation type="journal article" date="2019" name="Int. J. Syst. Evol. Microbiol.">
        <title>The Global Catalogue of Microorganisms (GCM) 10K type strain sequencing project: providing services to taxonomists for standard genome sequencing and annotation.</title>
        <authorList>
            <consortium name="The Broad Institute Genomics Platform"/>
            <consortium name="The Broad Institute Genome Sequencing Center for Infectious Disease"/>
            <person name="Wu L."/>
            <person name="Ma J."/>
        </authorList>
    </citation>
    <scope>NUCLEOTIDE SEQUENCE [LARGE SCALE GENOMIC DNA]</scope>
    <source>
        <strain evidence="3 4">JCM 15309</strain>
    </source>
</reference>
<proteinExistence type="predicted"/>
<evidence type="ECO:0000313" key="4">
    <source>
        <dbReference type="Proteomes" id="UP001500571"/>
    </source>
</evidence>
<feature type="coiled-coil region" evidence="1">
    <location>
        <begin position="2"/>
        <end position="29"/>
    </location>
</feature>
<accession>A0ABN2Q9W8</accession>
<dbReference type="SUPFAM" id="SSF54427">
    <property type="entry name" value="NTF2-like"/>
    <property type="match status" value="1"/>
</dbReference>
<feature type="domain" description="SnoaL-like" evidence="2">
    <location>
        <begin position="17"/>
        <end position="152"/>
    </location>
</feature>
<name>A0ABN2Q9W8_9ACTN</name>
<dbReference type="InterPro" id="IPR037401">
    <property type="entry name" value="SnoaL-like"/>
</dbReference>
<dbReference type="EMBL" id="BAAAPB010000001">
    <property type="protein sequence ID" value="GAA1947907.1"/>
    <property type="molecule type" value="Genomic_DNA"/>
</dbReference>
<evidence type="ECO:0000256" key="1">
    <source>
        <dbReference type="SAM" id="Coils"/>
    </source>
</evidence>
<sequence>MAQDLERRLELVEARLRELEDEREIRELLARYGYFADAPLDEEYFALFTEDCVMDVSVGRGDDPFEVVRWEGLDQMRRFLGERTAQHDNGFYGHSFHVQGNNLTVKVAGDDAAANGYSFIFHQDGPTLRLLSASMNEWAFRRVDGRWRIQMRKRRMAGAPDVPEILRAAE</sequence>
<dbReference type="InterPro" id="IPR032710">
    <property type="entry name" value="NTF2-like_dom_sf"/>
</dbReference>
<gene>
    <name evidence="3" type="ORF">GCM10009798_03800</name>
</gene>
<dbReference type="Proteomes" id="UP001500571">
    <property type="component" value="Unassembled WGS sequence"/>
</dbReference>
<dbReference type="Gene3D" id="3.10.450.50">
    <property type="match status" value="1"/>
</dbReference>
<keyword evidence="1" id="KW-0175">Coiled coil</keyword>